<evidence type="ECO:0008006" key="4">
    <source>
        <dbReference type="Google" id="ProtNLM"/>
    </source>
</evidence>
<evidence type="ECO:0000256" key="1">
    <source>
        <dbReference type="SAM" id="Phobius"/>
    </source>
</evidence>
<dbReference type="RefSeq" id="WP_105541451.1">
    <property type="nucleotide sequence ID" value="NZ_JBBGZH010000001.1"/>
</dbReference>
<evidence type="ECO:0000313" key="3">
    <source>
        <dbReference type="Proteomes" id="UP001375812"/>
    </source>
</evidence>
<protein>
    <recommendedName>
        <fullName evidence="4">Glycoside hydrolase family 19 catalytic domain-containing protein</fullName>
    </recommendedName>
</protein>
<dbReference type="Proteomes" id="UP001375812">
    <property type="component" value="Unassembled WGS sequence"/>
</dbReference>
<gene>
    <name evidence="2" type="ORF">WH297_03980</name>
</gene>
<keyword evidence="1" id="KW-0812">Transmembrane</keyword>
<keyword evidence="1" id="KW-0472">Membrane</keyword>
<dbReference type="SUPFAM" id="SSF53955">
    <property type="entry name" value="Lysozyme-like"/>
    <property type="match status" value="1"/>
</dbReference>
<name>A0ABU8PBT0_9HYPH</name>
<keyword evidence="1" id="KW-1133">Transmembrane helix</keyword>
<reference evidence="2 3" key="1">
    <citation type="submission" date="2023-12" db="EMBL/GenBank/DDBJ databases">
        <title>Gut-associated functions are favored during microbiome assembly across C. elegans life.</title>
        <authorList>
            <person name="Zimmermann J."/>
        </authorList>
    </citation>
    <scope>NUCLEOTIDE SEQUENCE [LARGE SCALE GENOMIC DNA]</scope>
    <source>
        <strain evidence="2 3">MYb71</strain>
    </source>
</reference>
<dbReference type="EMBL" id="JBBGZH010000001">
    <property type="protein sequence ID" value="MEJ5018896.1"/>
    <property type="molecule type" value="Genomic_DNA"/>
</dbReference>
<accession>A0ABU8PBT0</accession>
<proteinExistence type="predicted"/>
<comment type="caution">
    <text evidence="2">The sequence shown here is derived from an EMBL/GenBank/DDBJ whole genome shotgun (WGS) entry which is preliminary data.</text>
</comment>
<dbReference type="Gene3D" id="1.10.530.10">
    <property type="match status" value="1"/>
</dbReference>
<dbReference type="InterPro" id="IPR023346">
    <property type="entry name" value="Lysozyme-like_dom_sf"/>
</dbReference>
<sequence length="239" mass="26652">MHLGDTRLLIEAGRARGLLRNHMAYVLATAYHETAHTMKPVNEMGGEKYLRSKKYWPFIGRGYVQITWQSNYERASKELGVDFVKKPELLLKPEYAGPIIIAGMVEGWFTGKKLSDYITLQKSNFKDARRIVNGTDRAELIAGYAKEYDKALMTEGYGVEQIVTAPASDVVPAPVEEKPISKSSRFWTWFGSGGGAAVMPFVDWKVQLAIVAAIILIAGHAIFTMPQARAKLEKLVDTI</sequence>
<evidence type="ECO:0000313" key="2">
    <source>
        <dbReference type="EMBL" id="MEJ5018896.1"/>
    </source>
</evidence>
<organism evidence="2 3">
    <name type="scientific">Ochrobactrum vermis</name>
    <dbReference type="NCBI Taxonomy" id="1827297"/>
    <lineage>
        <taxon>Bacteria</taxon>
        <taxon>Pseudomonadati</taxon>
        <taxon>Pseudomonadota</taxon>
        <taxon>Alphaproteobacteria</taxon>
        <taxon>Hyphomicrobiales</taxon>
        <taxon>Brucellaceae</taxon>
        <taxon>Brucella/Ochrobactrum group</taxon>
        <taxon>Ochrobactrum</taxon>
    </lineage>
</organism>
<feature type="transmembrane region" description="Helical" evidence="1">
    <location>
        <begin position="208"/>
        <end position="225"/>
    </location>
</feature>
<keyword evidence="3" id="KW-1185">Reference proteome</keyword>